<dbReference type="InterPro" id="IPR003593">
    <property type="entry name" value="AAA+_ATPase"/>
</dbReference>
<dbReference type="InterPro" id="IPR002182">
    <property type="entry name" value="NB-ARC"/>
</dbReference>
<dbReference type="PANTHER" id="PTHR33463">
    <property type="entry name" value="NB-ARC DOMAIN-CONTAINING PROTEIN-RELATED"/>
    <property type="match status" value="1"/>
</dbReference>
<protein>
    <recommendedName>
        <fullName evidence="8">AAA+ ATPase domain-containing protein</fullName>
    </recommendedName>
</protein>
<dbReference type="AlphaFoldDB" id="A0A9Q0SYT2"/>
<keyword evidence="2" id="KW-0433">Leucine-rich repeat</keyword>
<dbReference type="GO" id="GO:0006952">
    <property type="term" value="P:defense response"/>
    <property type="evidence" value="ECO:0007669"/>
    <property type="project" value="UniProtKB-KW"/>
</dbReference>
<comment type="caution">
    <text evidence="9">The sequence shown here is derived from an EMBL/GenBank/DDBJ whole genome shotgun (WGS) entry which is preliminary data.</text>
</comment>
<dbReference type="Pfam" id="PF23559">
    <property type="entry name" value="WHD_DRP"/>
    <property type="match status" value="1"/>
</dbReference>
<dbReference type="InterPro" id="IPR032675">
    <property type="entry name" value="LRR_dom_sf"/>
</dbReference>
<accession>A0A9Q0SYT2</accession>
<keyword evidence="5" id="KW-0611">Plant defense</keyword>
<keyword evidence="7" id="KW-0175">Coiled coil</keyword>
<dbReference type="InterPro" id="IPR027417">
    <property type="entry name" value="P-loop_NTPase"/>
</dbReference>
<reference evidence="9" key="2">
    <citation type="journal article" date="2023" name="Int. J. Mol. Sci.">
        <title>De Novo Assembly and Annotation of 11 Diverse Shrub Willow (Salix) Genomes Reveals Novel Gene Organization in Sex-Linked Regions.</title>
        <authorList>
            <person name="Hyden B."/>
            <person name="Feng K."/>
            <person name="Yates T.B."/>
            <person name="Jawdy S."/>
            <person name="Cereghino C."/>
            <person name="Smart L.B."/>
            <person name="Muchero W."/>
        </authorList>
    </citation>
    <scope>NUCLEOTIDE SEQUENCE [LARGE SCALE GENOMIC DNA]</scope>
    <source>
        <tissue evidence="9">Shoot tip</tissue>
    </source>
</reference>
<keyword evidence="4" id="KW-0547">Nucleotide-binding</keyword>
<dbReference type="FunFam" id="1.10.10.10:FF:000322">
    <property type="entry name" value="Probable disease resistance protein At1g63360"/>
    <property type="match status" value="1"/>
</dbReference>
<sequence>MDNIPIGELLTFLWNVIKEPVAYIDYEQNLRTLETKMHELLHLKDDLTENMQMAEVRGMRSQVTGWTSRVGRMKTEIDELMDQATQEMQKNCFGSCCPKNCWSRYKIGKKIDEKLKAVCDHIYKGEKYLSSVPSPVSSVPSPVETVMRCLCESEKSTIGIYGPGGVGKTALLTQVSNNLLSSQLQFDFVIWVVASQDPDSERIQGDIGKEIGFLEDRWKGKSFQQKAREVSSVLSQKKFVLLLDDLCTLVDLAEIGVPSRENGSKLVFTIRSEELCNSIAAEEKIRVRGLAWGKAWKLFQEKVGEDTLNIHPEIPRLAETIAKMCNGLPLALITVGRAMAFRKTLSEWNHSIEALSRATAEFPLTPYQDCVLVKFGYDSLPSDKVRSCFLYCALFPEGFCINKSNLIDYWIGEGFVGAYSDACDARMEGHDIIDILAQACLLEDEGRDVKMHRVIREMALWVDSRREKPAYLVKAGTQLSDAPEVGKWEVVRKVSLMANNIHNLSKPVRCNDLVTLLLSRNNLKMISDTFFQSMASLKVLDLSENREITELPSGILKLVSLQYLNLSGTGIRQLPVQLKNLVKLKCLNLEHTYELRTIPMQVISNFSSLTVLRMAHCASSDRAVGDGVQTGGPGSLARDLQCLEHLNLLTITIRSLYSLQTFASFDKFQTDTQELSLQQFHHARSIDMSLLEGMNSLDDLEIIDCIDLKDLSISNSSIMSETSFHSLRRVSIVNCSALEGLTWLTLAPNIRFLKISRCSKMEEIIRQEKSGQRNLKVFEKLERLQLVSLPNLKVIYPDALPFPYLKEIFVDDCPNLRKLPLNSNSAKEHRIVIQGWEDWWGRLEWEDKAAQQTFLPSFKGCLQ</sequence>
<evidence type="ECO:0000313" key="10">
    <source>
        <dbReference type="Proteomes" id="UP001151529"/>
    </source>
</evidence>
<evidence type="ECO:0000256" key="6">
    <source>
        <dbReference type="ARBA" id="ARBA00022840"/>
    </source>
</evidence>
<keyword evidence="6" id="KW-0067">ATP-binding</keyword>
<dbReference type="InterPro" id="IPR036388">
    <property type="entry name" value="WH-like_DNA-bd_sf"/>
</dbReference>
<dbReference type="SUPFAM" id="SSF52540">
    <property type="entry name" value="P-loop containing nucleoside triphosphate hydrolases"/>
    <property type="match status" value="1"/>
</dbReference>
<comment type="similarity">
    <text evidence="1">Belongs to the disease resistance NB-LRR family.</text>
</comment>
<keyword evidence="10" id="KW-1185">Reference proteome</keyword>
<dbReference type="FunFam" id="3.40.50.300:FF:001091">
    <property type="entry name" value="Probable disease resistance protein At1g61300"/>
    <property type="match status" value="1"/>
</dbReference>
<evidence type="ECO:0000259" key="8">
    <source>
        <dbReference type="SMART" id="SM00382"/>
    </source>
</evidence>
<evidence type="ECO:0000256" key="2">
    <source>
        <dbReference type="ARBA" id="ARBA00022614"/>
    </source>
</evidence>
<dbReference type="GO" id="GO:0043531">
    <property type="term" value="F:ADP binding"/>
    <property type="evidence" value="ECO:0007669"/>
    <property type="project" value="InterPro"/>
</dbReference>
<organism evidence="9 10">
    <name type="scientific">Salix viminalis</name>
    <name type="common">Common osier</name>
    <name type="synonym">Basket willow</name>
    <dbReference type="NCBI Taxonomy" id="40686"/>
    <lineage>
        <taxon>Eukaryota</taxon>
        <taxon>Viridiplantae</taxon>
        <taxon>Streptophyta</taxon>
        <taxon>Embryophyta</taxon>
        <taxon>Tracheophyta</taxon>
        <taxon>Spermatophyta</taxon>
        <taxon>Magnoliopsida</taxon>
        <taxon>eudicotyledons</taxon>
        <taxon>Gunneridae</taxon>
        <taxon>Pentapetalae</taxon>
        <taxon>rosids</taxon>
        <taxon>fabids</taxon>
        <taxon>Malpighiales</taxon>
        <taxon>Salicaceae</taxon>
        <taxon>Saliceae</taxon>
        <taxon>Salix</taxon>
    </lineage>
</organism>
<dbReference type="Gene3D" id="1.10.10.10">
    <property type="entry name" value="Winged helix-like DNA-binding domain superfamily/Winged helix DNA-binding domain"/>
    <property type="match status" value="1"/>
</dbReference>
<dbReference type="PRINTS" id="PR00364">
    <property type="entry name" value="DISEASERSIST"/>
</dbReference>
<keyword evidence="3" id="KW-0677">Repeat</keyword>
<dbReference type="Gene3D" id="3.80.10.10">
    <property type="entry name" value="Ribonuclease Inhibitor"/>
    <property type="match status" value="2"/>
</dbReference>
<dbReference type="Pfam" id="PF23598">
    <property type="entry name" value="LRR_14"/>
    <property type="match status" value="1"/>
</dbReference>
<dbReference type="Gene3D" id="3.40.50.300">
    <property type="entry name" value="P-loop containing nucleotide triphosphate hydrolases"/>
    <property type="match status" value="1"/>
</dbReference>
<evidence type="ECO:0000256" key="4">
    <source>
        <dbReference type="ARBA" id="ARBA00022741"/>
    </source>
</evidence>
<evidence type="ECO:0000256" key="3">
    <source>
        <dbReference type="ARBA" id="ARBA00022737"/>
    </source>
</evidence>
<dbReference type="EMBL" id="JAPFFL010000011">
    <property type="protein sequence ID" value="KAJ6694443.1"/>
    <property type="molecule type" value="Genomic_DNA"/>
</dbReference>
<dbReference type="InterPro" id="IPR050905">
    <property type="entry name" value="Plant_NBS-LRR"/>
</dbReference>
<name>A0A9Q0SYT2_SALVM</name>
<evidence type="ECO:0000313" key="9">
    <source>
        <dbReference type="EMBL" id="KAJ6694443.1"/>
    </source>
</evidence>
<gene>
    <name evidence="9" type="ORF">OIU85_005155</name>
</gene>
<dbReference type="InterPro" id="IPR058922">
    <property type="entry name" value="WHD_DRP"/>
</dbReference>
<feature type="coiled-coil region" evidence="7">
    <location>
        <begin position="23"/>
        <end position="57"/>
    </location>
</feature>
<evidence type="ECO:0000256" key="7">
    <source>
        <dbReference type="SAM" id="Coils"/>
    </source>
</evidence>
<dbReference type="PANTHER" id="PTHR33463:SF220">
    <property type="entry name" value="NB-ARC DOMAIN-CONTAINING PROTEIN"/>
    <property type="match status" value="1"/>
</dbReference>
<dbReference type="FunFam" id="1.10.8.430:FF:000003">
    <property type="entry name" value="Probable disease resistance protein At5g66910"/>
    <property type="match status" value="1"/>
</dbReference>
<dbReference type="SUPFAM" id="SSF52058">
    <property type="entry name" value="L domain-like"/>
    <property type="match status" value="1"/>
</dbReference>
<dbReference type="Proteomes" id="UP001151529">
    <property type="component" value="Chromosome 13"/>
</dbReference>
<dbReference type="InterPro" id="IPR055414">
    <property type="entry name" value="LRR_R13L4/SHOC2-like"/>
</dbReference>
<dbReference type="SMART" id="SM00382">
    <property type="entry name" value="AAA"/>
    <property type="match status" value="1"/>
</dbReference>
<proteinExistence type="inferred from homology"/>
<evidence type="ECO:0000256" key="5">
    <source>
        <dbReference type="ARBA" id="ARBA00022821"/>
    </source>
</evidence>
<dbReference type="Gene3D" id="1.10.8.430">
    <property type="entry name" value="Helical domain of apoptotic protease-activating factors"/>
    <property type="match status" value="1"/>
</dbReference>
<dbReference type="GO" id="GO:0005524">
    <property type="term" value="F:ATP binding"/>
    <property type="evidence" value="ECO:0007669"/>
    <property type="project" value="UniProtKB-KW"/>
</dbReference>
<dbReference type="InterPro" id="IPR042197">
    <property type="entry name" value="Apaf_helical"/>
</dbReference>
<evidence type="ECO:0000256" key="1">
    <source>
        <dbReference type="ARBA" id="ARBA00008894"/>
    </source>
</evidence>
<dbReference type="Pfam" id="PF00931">
    <property type="entry name" value="NB-ARC"/>
    <property type="match status" value="1"/>
</dbReference>
<dbReference type="OrthoDB" id="824695at2759"/>
<feature type="domain" description="AAA+ ATPase" evidence="8">
    <location>
        <begin position="154"/>
        <end position="291"/>
    </location>
</feature>
<reference evidence="9" key="1">
    <citation type="submission" date="2022-11" db="EMBL/GenBank/DDBJ databases">
        <authorList>
            <person name="Hyden B.L."/>
            <person name="Feng K."/>
            <person name="Yates T."/>
            <person name="Jawdy S."/>
            <person name="Smart L.B."/>
            <person name="Muchero W."/>
        </authorList>
    </citation>
    <scope>NUCLEOTIDE SEQUENCE</scope>
    <source>
        <tissue evidence="9">Shoot tip</tissue>
    </source>
</reference>